<evidence type="ECO:0000313" key="3">
    <source>
        <dbReference type="Proteomes" id="UP000312512"/>
    </source>
</evidence>
<evidence type="ECO:0000256" key="1">
    <source>
        <dbReference type="SAM" id="MobiDB-lite"/>
    </source>
</evidence>
<organism evidence="2 3">
    <name type="scientific">Nonomuraea phyllanthi</name>
    <dbReference type="NCBI Taxonomy" id="2219224"/>
    <lineage>
        <taxon>Bacteria</taxon>
        <taxon>Bacillati</taxon>
        <taxon>Actinomycetota</taxon>
        <taxon>Actinomycetes</taxon>
        <taxon>Streptosporangiales</taxon>
        <taxon>Streptosporangiaceae</taxon>
        <taxon>Nonomuraea</taxon>
    </lineage>
</organism>
<accession>A0A5C4WHC0</accession>
<comment type="caution">
    <text evidence="2">The sequence shown here is derived from an EMBL/GenBank/DDBJ whole genome shotgun (WGS) entry which is preliminary data.</text>
</comment>
<dbReference type="RefSeq" id="WP_139631603.1">
    <property type="nucleotide sequence ID" value="NZ_CP045572.1"/>
</dbReference>
<name>A0A5C4WHC0_9ACTN</name>
<dbReference type="Proteomes" id="UP000312512">
    <property type="component" value="Unassembled WGS sequence"/>
</dbReference>
<dbReference type="OrthoDB" id="3544422at2"/>
<evidence type="ECO:0000313" key="2">
    <source>
        <dbReference type="EMBL" id="KAB8193997.1"/>
    </source>
</evidence>
<keyword evidence="3" id="KW-1185">Reference proteome</keyword>
<feature type="compositionally biased region" description="Basic and acidic residues" evidence="1">
    <location>
        <begin position="51"/>
        <end position="61"/>
    </location>
</feature>
<protein>
    <submittedName>
        <fullName evidence="2">Uncharacterized protein</fullName>
    </submittedName>
</protein>
<dbReference type="AlphaFoldDB" id="A0A5C4WHC0"/>
<sequence length="61" mass="6778">MADEKSRNRRRISIDGAGIERRRTAVQTIVDQVPPPRTDRGAVPGPVPGVSRDERDQVREG</sequence>
<feature type="region of interest" description="Disordered" evidence="1">
    <location>
        <begin position="1"/>
        <end position="20"/>
    </location>
</feature>
<dbReference type="EMBL" id="VDLX02000006">
    <property type="protein sequence ID" value="KAB8193997.1"/>
    <property type="molecule type" value="Genomic_DNA"/>
</dbReference>
<feature type="region of interest" description="Disordered" evidence="1">
    <location>
        <begin position="26"/>
        <end position="61"/>
    </location>
</feature>
<accession>A0A5P9YPK6</accession>
<reference evidence="2 3" key="1">
    <citation type="submission" date="2019-10" db="EMBL/GenBank/DDBJ databases">
        <title>Nonomuraea sp. nov., isolated from Phyllanthus amarus.</title>
        <authorList>
            <person name="Klykleung N."/>
            <person name="Tanasupawat S."/>
        </authorList>
    </citation>
    <scope>NUCLEOTIDE SEQUENCE [LARGE SCALE GENOMIC DNA]</scope>
    <source>
        <strain evidence="2 3">PA1-10</strain>
    </source>
</reference>
<gene>
    <name evidence="2" type="ORF">FH608_017515</name>
</gene>
<proteinExistence type="predicted"/>